<sequence>MKEIRLKARAKINLTLDVLGRRDDGYHDLKMIMQSISLYDSVFIKKTDKNNIKLKSNIDWLPSDERNLAYKACKVMKERFNIKEGIFIEIDKRIPISAGLAGGSSDCATVLFGINKLFNLGLTQKELMDIGLTLGSDVPYCIMRGTALAEGVGDILTPLPPCPDMHVVLLKPAISVSTAVVYNGLNLSEVKERPDTEKVIEAIKNGDRDGISKGLSNVLESVTLSMYPELNDYKKRLMEKGANATLMSGSGPTIFGLFYEKEDALRAYNEFKAEGDIKHVILTKIYNTKKRGG</sequence>
<keyword evidence="7 9" id="KW-0067">ATP-binding</keyword>
<dbReference type="GO" id="GO:0005524">
    <property type="term" value="F:ATP binding"/>
    <property type="evidence" value="ECO:0007669"/>
    <property type="project" value="UniProtKB-UniRule"/>
</dbReference>
<dbReference type="Pfam" id="PF00288">
    <property type="entry name" value="GHMP_kinases_N"/>
    <property type="match status" value="1"/>
</dbReference>
<evidence type="ECO:0000259" key="10">
    <source>
        <dbReference type="Pfam" id="PF00288"/>
    </source>
</evidence>
<dbReference type="InterPro" id="IPR004424">
    <property type="entry name" value="IspE"/>
</dbReference>
<dbReference type="EMBL" id="JADIMX010000078">
    <property type="protein sequence ID" value="MBO8434485.1"/>
    <property type="molecule type" value="Genomic_DNA"/>
</dbReference>
<dbReference type="InterPro" id="IPR036554">
    <property type="entry name" value="GHMP_kinase_C_sf"/>
</dbReference>
<dbReference type="GO" id="GO:0050515">
    <property type="term" value="F:4-(cytidine 5'-diphospho)-2-C-methyl-D-erythritol kinase activity"/>
    <property type="evidence" value="ECO:0007669"/>
    <property type="project" value="UniProtKB-UniRule"/>
</dbReference>
<dbReference type="PANTHER" id="PTHR43527">
    <property type="entry name" value="4-DIPHOSPHOCYTIDYL-2-C-METHYL-D-ERYTHRITOL KINASE, CHLOROPLASTIC"/>
    <property type="match status" value="1"/>
</dbReference>
<dbReference type="Gene3D" id="3.30.70.890">
    <property type="entry name" value="GHMP kinase, C-terminal domain"/>
    <property type="match status" value="1"/>
</dbReference>
<dbReference type="GO" id="GO:0019288">
    <property type="term" value="P:isopentenyl diphosphate biosynthetic process, methylerythritol 4-phosphate pathway"/>
    <property type="evidence" value="ECO:0007669"/>
    <property type="project" value="UniProtKB-UniRule"/>
</dbReference>
<dbReference type="GO" id="GO:0016114">
    <property type="term" value="P:terpenoid biosynthetic process"/>
    <property type="evidence" value="ECO:0007669"/>
    <property type="project" value="UniProtKB-UniRule"/>
</dbReference>
<dbReference type="PANTHER" id="PTHR43527:SF2">
    <property type="entry name" value="4-DIPHOSPHOCYTIDYL-2-C-METHYL-D-ERYTHRITOL KINASE, CHLOROPLASTIC"/>
    <property type="match status" value="1"/>
</dbReference>
<evidence type="ECO:0000256" key="8">
    <source>
        <dbReference type="ARBA" id="ARBA00032554"/>
    </source>
</evidence>
<evidence type="ECO:0000313" key="13">
    <source>
        <dbReference type="Proteomes" id="UP000823611"/>
    </source>
</evidence>
<evidence type="ECO:0000256" key="7">
    <source>
        <dbReference type="ARBA" id="ARBA00022840"/>
    </source>
</evidence>
<evidence type="ECO:0000256" key="6">
    <source>
        <dbReference type="ARBA" id="ARBA00022777"/>
    </source>
</evidence>
<keyword evidence="9" id="KW-0414">Isoprene biosynthesis</keyword>
<keyword evidence="5 9" id="KW-0547">Nucleotide-binding</keyword>
<feature type="active site" evidence="9">
    <location>
        <position position="11"/>
    </location>
</feature>
<dbReference type="EC" id="2.7.1.148" evidence="2 9"/>
<dbReference type="InterPro" id="IPR006204">
    <property type="entry name" value="GHMP_kinase_N_dom"/>
</dbReference>
<protein>
    <recommendedName>
        <fullName evidence="3 9">4-diphosphocytidyl-2-C-methyl-D-erythritol kinase</fullName>
        <shortName evidence="9">CMK</shortName>
        <ecNumber evidence="2 9">2.7.1.148</ecNumber>
    </recommendedName>
    <alternativeName>
        <fullName evidence="8 9">4-(cytidine-5'-diphospho)-2-C-methyl-D-erythritol kinase</fullName>
    </alternativeName>
</protein>
<evidence type="ECO:0000256" key="3">
    <source>
        <dbReference type="ARBA" id="ARBA00017473"/>
    </source>
</evidence>
<reference evidence="12" key="1">
    <citation type="submission" date="2020-10" db="EMBL/GenBank/DDBJ databases">
        <authorList>
            <person name="Gilroy R."/>
        </authorList>
    </citation>
    <scope>NUCLEOTIDE SEQUENCE</scope>
    <source>
        <strain evidence="12">F6-4510</strain>
    </source>
</reference>
<dbReference type="InterPro" id="IPR013750">
    <property type="entry name" value="GHMP_kinase_C_dom"/>
</dbReference>
<accession>A0A9D9DYD0</accession>
<evidence type="ECO:0000259" key="11">
    <source>
        <dbReference type="Pfam" id="PF08544"/>
    </source>
</evidence>
<comment type="catalytic activity">
    <reaction evidence="9">
        <text>4-CDP-2-C-methyl-D-erythritol + ATP = 4-CDP-2-C-methyl-D-erythritol 2-phosphate + ADP + H(+)</text>
        <dbReference type="Rhea" id="RHEA:18437"/>
        <dbReference type="ChEBI" id="CHEBI:15378"/>
        <dbReference type="ChEBI" id="CHEBI:30616"/>
        <dbReference type="ChEBI" id="CHEBI:57823"/>
        <dbReference type="ChEBI" id="CHEBI:57919"/>
        <dbReference type="ChEBI" id="CHEBI:456216"/>
        <dbReference type="EC" id="2.7.1.148"/>
    </reaction>
</comment>
<dbReference type="Proteomes" id="UP000823611">
    <property type="component" value="Unassembled WGS sequence"/>
</dbReference>
<proteinExistence type="inferred from homology"/>
<evidence type="ECO:0000256" key="1">
    <source>
        <dbReference type="ARBA" id="ARBA00009684"/>
    </source>
</evidence>
<comment type="pathway">
    <text evidence="9">Isoprenoid biosynthesis; isopentenyl diphosphate biosynthesis via DXP pathway; isopentenyl diphosphate from 1-deoxy-D-xylulose 5-phosphate: step 3/6.</text>
</comment>
<feature type="domain" description="GHMP kinase N-terminal" evidence="10">
    <location>
        <begin position="67"/>
        <end position="145"/>
    </location>
</feature>
<dbReference type="NCBIfam" id="TIGR00154">
    <property type="entry name" value="ispE"/>
    <property type="match status" value="1"/>
</dbReference>
<evidence type="ECO:0000256" key="2">
    <source>
        <dbReference type="ARBA" id="ARBA00012052"/>
    </source>
</evidence>
<dbReference type="PIRSF" id="PIRSF010376">
    <property type="entry name" value="IspE"/>
    <property type="match status" value="1"/>
</dbReference>
<dbReference type="Gene3D" id="3.30.230.10">
    <property type="match status" value="1"/>
</dbReference>
<feature type="binding site" evidence="9">
    <location>
        <begin position="95"/>
        <end position="105"/>
    </location>
    <ligand>
        <name>ATP</name>
        <dbReference type="ChEBI" id="CHEBI:30616"/>
    </ligand>
</feature>
<evidence type="ECO:0000256" key="5">
    <source>
        <dbReference type="ARBA" id="ARBA00022741"/>
    </source>
</evidence>
<evidence type="ECO:0000256" key="9">
    <source>
        <dbReference type="HAMAP-Rule" id="MF_00061"/>
    </source>
</evidence>
<reference evidence="12" key="2">
    <citation type="journal article" date="2021" name="PeerJ">
        <title>Extensive microbial diversity within the chicken gut microbiome revealed by metagenomics and culture.</title>
        <authorList>
            <person name="Gilroy R."/>
            <person name="Ravi A."/>
            <person name="Getino M."/>
            <person name="Pursley I."/>
            <person name="Horton D.L."/>
            <person name="Alikhan N.F."/>
            <person name="Baker D."/>
            <person name="Gharbi K."/>
            <person name="Hall N."/>
            <person name="Watson M."/>
            <person name="Adriaenssens E.M."/>
            <person name="Foster-Nyarko E."/>
            <person name="Jarju S."/>
            <person name="Secka A."/>
            <person name="Antonio M."/>
            <person name="Oren A."/>
            <person name="Chaudhuri R.R."/>
            <person name="La Ragione R."/>
            <person name="Hildebrand F."/>
            <person name="Pallen M.J."/>
        </authorList>
    </citation>
    <scope>NUCLEOTIDE SEQUENCE</scope>
    <source>
        <strain evidence="12">F6-4510</strain>
    </source>
</reference>
<dbReference type="SUPFAM" id="SSF55060">
    <property type="entry name" value="GHMP Kinase, C-terminal domain"/>
    <property type="match status" value="1"/>
</dbReference>
<dbReference type="InterPro" id="IPR014721">
    <property type="entry name" value="Ribsml_uS5_D2-typ_fold_subgr"/>
</dbReference>
<dbReference type="SUPFAM" id="SSF54211">
    <property type="entry name" value="Ribosomal protein S5 domain 2-like"/>
    <property type="match status" value="1"/>
</dbReference>
<feature type="domain" description="GHMP kinase C-terminal" evidence="11">
    <location>
        <begin position="200"/>
        <end position="275"/>
    </location>
</feature>
<name>A0A9D9DYD0_9FIRM</name>
<keyword evidence="4 9" id="KW-0808">Transferase</keyword>
<evidence type="ECO:0000313" key="12">
    <source>
        <dbReference type="EMBL" id="MBO8434485.1"/>
    </source>
</evidence>
<dbReference type="AlphaFoldDB" id="A0A9D9DYD0"/>
<comment type="similarity">
    <text evidence="1 9">Belongs to the GHMP kinase family. IspE subfamily.</text>
</comment>
<dbReference type="HAMAP" id="MF_00061">
    <property type="entry name" value="IspE"/>
    <property type="match status" value="1"/>
</dbReference>
<feature type="active site" evidence="9">
    <location>
        <position position="137"/>
    </location>
</feature>
<dbReference type="Pfam" id="PF08544">
    <property type="entry name" value="GHMP_kinases_C"/>
    <property type="match status" value="1"/>
</dbReference>
<comment type="function">
    <text evidence="9">Catalyzes the phosphorylation of the position 2 hydroxy group of 4-diphosphocytidyl-2C-methyl-D-erythritol.</text>
</comment>
<evidence type="ECO:0000256" key="4">
    <source>
        <dbReference type="ARBA" id="ARBA00022679"/>
    </source>
</evidence>
<gene>
    <name evidence="9" type="primary">ispE</name>
    <name evidence="12" type="ORF">IAC55_04085</name>
</gene>
<comment type="caution">
    <text evidence="12">The sequence shown here is derived from an EMBL/GenBank/DDBJ whole genome shotgun (WGS) entry which is preliminary data.</text>
</comment>
<organism evidence="12 13">
    <name type="scientific">Candidatus Fimicola merdigallinarum</name>
    <dbReference type="NCBI Taxonomy" id="2840819"/>
    <lineage>
        <taxon>Bacteria</taxon>
        <taxon>Bacillati</taxon>
        <taxon>Bacillota</taxon>
        <taxon>Clostridia</taxon>
        <taxon>Lachnospirales</taxon>
        <taxon>Lachnospiraceae</taxon>
        <taxon>Lachnospiraceae incertae sedis</taxon>
        <taxon>Candidatus Fimicola</taxon>
    </lineage>
</organism>
<dbReference type="InterPro" id="IPR020568">
    <property type="entry name" value="Ribosomal_Su5_D2-typ_SF"/>
</dbReference>
<keyword evidence="6 9" id="KW-0418">Kinase</keyword>